<dbReference type="OrthoDB" id="5417572at2"/>
<dbReference type="SUPFAM" id="SSF56935">
    <property type="entry name" value="Porins"/>
    <property type="match status" value="1"/>
</dbReference>
<dbReference type="InterPro" id="IPR023614">
    <property type="entry name" value="Porin_dom_sf"/>
</dbReference>
<proteinExistence type="predicted"/>
<evidence type="ECO:0000313" key="3">
    <source>
        <dbReference type="Proteomes" id="UP000031623"/>
    </source>
</evidence>
<accession>A0A090ANV1</accession>
<dbReference type="STRING" id="40754.THII_3550"/>
<protein>
    <recommendedName>
        <fullName evidence="4">Porin domain-containing protein</fullName>
    </recommendedName>
</protein>
<keyword evidence="1" id="KW-0732">Signal</keyword>
<dbReference type="EMBL" id="AP014633">
    <property type="protein sequence ID" value="BAP57847.1"/>
    <property type="molecule type" value="Genomic_DNA"/>
</dbReference>
<dbReference type="KEGG" id="tig:THII_3550"/>
<gene>
    <name evidence="2" type="ORF">THII_3550</name>
</gene>
<keyword evidence="3" id="KW-1185">Reference proteome</keyword>
<dbReference type="NCBIfam" id="NF033652">
    <property type="entry name" value="LbtU_sider_porin"/>
    <property type="match status" value="1"/>
</dbReference>
<organism evidence="2 3">
    <name type="scientific">Thioploca ingrica</name>
    <dbReference type="NCBI Taxonomy" id="40754"/>
    <lineage>
        <taxon>Bacteria</taxon>
        <taxon>Pseudomonadati</taxon>
        <taxon>Pseudomonadota</taxon>
        <taxon>Gammaproteobacteria</taxon>
        <taxon>Thiotrichales</taxon>
        <taxon>Thiotrichaceae</taxon>
        <taxon>Thioploca</taxon>
    </lineage>
</organism>
<sequence>MFQLRPLVTAIAMIGLVSNEVAFAANDWLSGVAVDGVLKIAAGYSRDYADKDASDITVHQAILGITAKPNEWATGRLTYKYEENKFPLAVDDAYVVLGNLDKSPAYLKIGQFVVPFGNFTSHMNSDPLTLTMAETPEKAALLGFEMNGAYASVYSFNGSTNEDMNDTIDHYGAKAGFTKKMATMSFDVGASYLSDIGDTTTISKKVPNGPNTNYDYVSGVGAHLIVNMGPAFLIGEYITALDNFKAEHFAYKGEGAEPKAWNVEAGLTFNTMGQNLTLALGYQGTDEAVGLKDPRSGMQLPASRILGTVAMDIYKNTTVSLEYAVDSDYDVEEGGTGEDAESASLVLALKF</sequence>
<feature type="chain" id="PRO_5001852792" description="Porin domain-containing protein" evidence="1">
    <location>
        <begin position="25"/>
        <end position="351"/>
    </location>
</feature>
<dbReference type="Gene3D" id="2.40.160.10">
    <property type="entry name" value="Porin"/>
    <property type="match status" value="1"/>
</dbReference>
<feature type="signal peptide" evidence="1">
    <location>
        <begin position="1"/>
        <end position="24"/>
    </location>
</feature>
<evidence type="ECO:0000256" key="1">
    <source>
        <dbReference type="SAM" id="SignalP"/>
    </source>
</evidence>
<evidence type="ECO:0000313" key="2">
    <source>
        <dbReference type="EMBL" id="BAP57847.1"/>
    </source>
</evidence>
<name>A0A090ANV1_9GAMM</name>
<reference evidence="2 3" key="1">
    <citation type="journal article" date="2014" name="ISME J.">
        <title>Ecophysiology of Thioploca ingrica as revealed by the complete genome sequence supplemented with proteomic evidence.</title>
        <authorList>
            <person name="Kojima H."/>
            <person name="Ogura Y."/>
            <person name="Yamamoto N."/>
            <person name="Togashi T."/>
            <person name="Mori H."/>
            <person name="Watanabe T."/>
            <person name="Nemoto F."/>
            <person name="Kurokawa K."/>
            <person name="Hayashi T."/>
            <person name="Fukui M."/>
        </authorList>
    </citation>
    <scope>NUCLEOTIDE SEQUENCE [LARGE SCALE GENOMIC DNA]</scope>
</reference>
<dbReference type="Proteomes" id="UP000031623">
    <property type="component" value="Chromosome"/>
</dbReference>
<dbReference type="HOGENOM" id="CLU_053826_0_0_6"/>
<evidence type="ECO:0008006" key="4">
    <source>
        <dbReference type="Google" id="ProtNLM"/>
    </source>
</evidence>
<dbReference type="AlphaFoldDB" id="A0A090ANV1"/>